<dbReference type="Gene3D" id="2.115.10.20">
    <property type="entry name" value="Glycosyl hydrolase domain, family 43"/>
    <property type="match status" value="2"/>
</dbReference>
<dbReference type="InterPro" id="IPR023296">
    <property type="entry name" value="Glyco_hydro_beta-prop_sf"/>
</dbReference>
<dbReference type="SUPFAM" id="SSF75005">
    <property type="entry name" value="Arabinanase/levansucrase/invertase"/>
    <property type="match status" value="2"/>
</dbReference>
<organism evidence="1 2">
    <name type="scientific">Gimesia alba</name>
    <dbReference type="NCBI Taxonomy" id="2527973"/>
    <lineage>
        <taxon>Bacteria</taxon>
        <taxon>Pseudomonadati</taxon>
        <taxon>Planctomycetota</taxon>
        <taxon>Planctomycetia</taxon>
        <taxon>Planctomycetales</taxon>
        <taxon>Planctomycetaceae</taxon>
        <taxon>Gimesia</taxon>
    </lineage>
</organism>
<name>A0A517RMG7_9PLAN</name>
<gene>
    <name evidence="1" type="ORF">Pan241w_51960</name>
</gene>
<evidence type="ECO:0000313" key="2">
    <source>
        <dbReference type="Proteomes" id="UP000317171"/>
    </source>
</evidence>
<accession>A0A517RMG7</accession>
<dbReference type="Proteomes" id="UP000317171">
    <property type="component" value="Chromosome"/>
</dbReference>
<dbReference type="KEGG" id="gaz:Pan241w_51960"/>
<dbReference type="RefSeq" id="WP_145221096.1">
    <property type="nucleotide sequence ID" value="NZ_CP036269.1"/>
</dbReference>
<reference evidence="1 2" key="1">
    <citation type="submission" date="2019-02" db="EMBL/GenBank/DDBJ databases">
        <title>Deep-cultivation of Planctomycetes and their phenomic and genomic characterization uncovers novel biology.</title>
        <authorList>
            <person name="Wiegand S."/>
            <person name="Jogler M."/>
            <person name="Boedeker C."/>
            <person name="Pinto D."/>
            <person name="Vollmers J."/>
            <person name="Rivas-Marin E."/>
            <person name="Kohn T."/>
            <person name="Peeters S.H."/>
            <person name="Heuer A."/>
            <person name="Rast P."/>
            <person name="Oberbeckmann S."/>
            <person name="Bunk B."/>
            <person name="Jeske O."/>
            <person name="Meyerdierks A."/>
            <person name="Storesund J.E."/>
            <person name="Kallscheuer N."/>
            <person name="Luecker S."/>
            <person name="Lage O.M."/>
            <person name="Pohl T."/>
            <person name="Merkel B.J."/>
            <person name="Hornburger P."/>
            <person name="Mueller R.-W."/>
            <person name="Bruemmer F."/>
            <person name="Labrenz M."/>
            <person name="Spormann A.M."/>
            <person name="Op den Camp H."/>
            <person name="Overmann J."/>
            <person name="Amann R."/>
            <person name="Jetten M.S.M."/>
            <person name="Mascher T."/>
            <person name="Medema M.H."/>
            <person name="Devos D.P."/>
            <person name="Kaster A.-K."/>
            <person name="Ovreas L."/>
            <person name="Rohde M."/>
            <person name="Galperin M.Y."/>
            <person name="Jogler C."/>
        </authorList>
    </citation>
    <scope>NUCLEOTIDE SEQUENCE [LARGE SCALE GENOMIC DNA]</scope>
    <source>
        <strain evidence="1 2">Pan241w</strain>
    </source>
</reference>
<dbReference type="AlphaFoldDB" id="A0A517RMG7"/>
<sequence>MLSLISRRLRSTSLVGTLALVIYCPLFVSTLIAQDAVPIRQRSKSATPPALPESSGRVSVSRGPEVEEAVFFAFDDYAIPWRDNLEFTPLQATKHPANPVLRRGPNGAPDHGHAILYGSVIHINGKFRMWYLGMFETEVKSGQAPGWWRPMCYAESEDGIHWTKPQLNLVDFNGNTKNNICLIKSQVPALAKVNDFLTVLYEPHDPDPQRRYKCVYIAHPPFDDVRGGRSKIGPNERRWGAFISATSADGLTWNVVGDRPMNAGGERFEVSGLYRFGNFYYANGQLISPWTWRMDGSDVGRVMLSYRSSDFDHWSRAKALSFARPGQLTATPVTGQQTHMGAGFWNRGNVLVGLYGMWQDAEKKPADGKYWNEGVSIDLGLIVSNDGIHFREPVPDHKVIARGSKGEWDDIALLQGHAFANVGDQTMMWYSHWDTGGKLKDMEIGLATMRRDGFGFLSRKVPGSAAHFVTAPFETQGELKLFVNVEGVTPAAPLTIELLDENDKPLPEFSGTNAAQISKASTRSPVIWPARKRSAMPDQRKLAVRVNYPDQGKPKVFAVYVGN</sequence>
<dbReference type="EMBL" id="CP036269">
    <property type="protein sequence ID" value="QDT45078.1"/>
    <property type="molecule type" value="Genomic_DNA"/>
</dbReference>
<dbReference type="OrthoDB" id="180690at2"/>
<protein>
    <submittedName>
        <fullName evidence="1">Uncharacterized protein</fullName>
    </submittedName>
</protein>
<evidence type="ECO:0000313" key="1">
    <source>
        <dbReference type="EMBL" id="QDT45078.1"/>
    </source>
</evidence>
<keyword evidence="2" id="KW-1185">Reference proteome</keyword>
<proteinExistence type="predicted"/>